<keyword evidence="2" id="KW-0812">Transmembrane</keyword>
<dbReference type="InterPro" id="IPR032675">
    <property type="entry name" value="LRR_dom_sf"/>
</dbReference>
<dbReference type="PANTHER" id="PTHR48063">
    <property type="entry name" value="LRR RECEPTOR-LIKE KINASE"/>
    <property type="match status" value="1"/>
</dbReference>
<keyword evidence="6" id="KW-0675">Receptor</keyword>
<proteinExistence type="predicted"/>
<keyword evidence="7" id="KW-0325">Glycoprotein</keyword>
<accession>A0A2P6QRB4</accession>
<keyword evidence="3" id="KW-0732">Signal</keyword>
<dbReference type="Proteomes" id="UP000238479">
    <property type="component" value="Chromosome 4"/>
</dbReference>
<dbReference type="EMBL" id="PDCK01000042">
    <property type="protein sequence ID" value="PRQ36722.1"/>
    <property type="molecule type" value="Genomic_DNA"/>
</dbReference>
<comment type="subcellular location">
    <subcellularLocation>
        <location evidence="1">Membrane</location>
        <topology evidence="1">Single-pass type I membrane protein</topology>
    </subcellularLocation>
</comment>
<comment type="caution">
    <text evidence="8">The sequence shown here is derived from an EMBL/GenBank/DDBJ whole genome shotgun (WGS) entry which is preliminary data.</text>
</comment>
<dbReference type="GO" id="GO:0016020">
    <property type="term" value="C:membrane"/>
    <property type="evidence" value="ECO:0007669"/>
    <property type="project" value="UniProtKB-SubCell"/>
</dbReference>
<sequence length="241" mass="27214">MKSWIPTDYPPFSFVYRILTGKSCQNIWDQLLKGNGLFPICVSGSAIRTLQISGYIQLSGNQISGQVPPKIGKMHNFSMLHLAFNKLQGQLPEEIGQMPLIVFNLTKNSFSGQIPMEIRNIKCMQNLDLSCNNFSGTFPRSLNRLTKLSKFNMSYNPLITGVIPSSGQLATFEKQSYLGDPLLILPKFIDNSTDNEGILQGFIDNSTKHVGKVWLRLEPFGIPHQKSEESSLVYKEWYHTH</sequence>
<evidence type="ECO:0000256" key="4">
    <source>
        <dbReference type="ARBA" id="ARBA00022989"/>
    </source>
</evidence>
<dbReference type="Pfam" id="PF00560">
    <property type="entry name" value="LRR_1"/>
    <property type="match status" value="1"/>
</dbReference>
<protein>
    <submittedName>
        <fullName evidence="8">Putative non-specific serine/threonine protein kinase</fullName>
        <ecNumber evidence="8">2.7.11.1</ecNumber>
    </submittedName>
</protein>
<evidence type="ECO:0000313" key="9">
    <source>
        <dbReference type="Proteomes" id="UP000238479"/>
    </source>
</evidence>
<evidence type="ECO:0000256" key="1">
    <source>
        <dbReference type="ARBA" id="ARBA00004479"/>
    </source>
</evidence>
<name>A0A2P6QRB4_ROSCH</name>
<keyword evidence="8" id="KW-0418">Kinase</keyword>
<keyword evidence="8" id="KW-0723">Serine/threonine-protein kinase</keyword>
<dbReference type="STRING" id="74649.A0A2P6QRB4"/>
<gene>
    <name evidence="8" type="ORF">RchiOBHm_Chr4g0394751</name>
</gene>
<reference evidence="8 9" key="1">
    <citation type="journal article" date="2018" name="Nat. Genet.">
        <title>The Rosa genome provides new insights in the design of modern roses.</title>
        <authorList>
            <person name="Bendahmane M."/>
        </authorList>
    </citation>
    <scope>NUCLEOTIDE SEQUENCE [LARGE SCALE GENOMIC DNA]</scope>
    <source>
        <strain evidence="9">cv. Old Blush</strain>
    </source>
</reference>
<keyword evidence="8" id="KW-0808">Transferase</keyword>
<keyword evidence="4" id="KW-1133">Transmembrane helix</keyword>
<dbReference type="InterPro" id="IPR001611">
    <property type="entry name" value="Leu-rich_rpt"/>
</dbReference>
<keyword evidence="5" id="KW-0472">Membrane</keyword>
<evidence type="ECO:0000256" key="3">
    <source>
        <dbReference type="ARBA" id="ARBA00022729"/>
    </source>
</evidence>
<dbReference type="Gramene" id="PRQ36722">
    <property type="protein sequence ID" value="PRQ36722"/>
    <property type="gene ID" value="RchiOBHm_Chr4g0394751"/>
</dbReference>
<evidence type="ECO:0000313" key="8">
    <source>
        <dbReference type="EMBL" id="PRQ36722.1"/>
    </source>
</evidence>
<evidence type="ECO:0000256" key="6">
    <source>
        <dbReference type="ARBA" id="ARBA00023170"/>
    </source>
</evidence>
<dbReference type="AlphaFoldDB" id="A0A2P6QRB4"/>
<dbReference type="GO" id="GO:0004674">
    <property type="term" value="F:protein serine/threonine kinase activity"/>
    <property type="evidence" value="ECO:0007669"/>
    <property type="project" value="UniProtKB-KW"/>
</dbReference>
<dbReference type="Gene3D" id="3.80.10.10">
    <property type="entry name" value="Ribonuclease Inhibitor"/>
    <property type="match status" value="1"/>
</dbReference>
<evidence type="ECO:0000256" key="2">
    <source>
        <dbReference type="ARBA" id="ARBA00022692"/>
    </source>
</evidence>
<organism evidence="8 9">
    <name type="scientific">Rosa chinensis</name>
    <name type="common">China rose</name>
    <dbReference type="NCBI Taxonomy" id="74649"/>
    <lineage>
        <taxon>Eukaryota</taxon>
        <taxon>Viridiplantae</taxon>
        <taxon>Streptophyta</taxon>
        <taxon>Embryophyta</taxon>
        <taxon>Tracheophyta</taxon>
        <taxon>Spermatophyta</taxon>
        <taxon>Magnoliopsida</taxon>
        <taxon>eudicotyledons</taxon>
        <taxon>Gunneridae</taxon>
        <taxon>Pentapetalae</taxon>
        <taxon>rosids</taxon>
        <taxon>fabids</taxon>
        <taxon>Rosales</taxon>
        <taxon>Rosaceae</taxon>
        <taxon>Rosoideae</taxon>
        <taxon>Rosoideae incertae sedis</taxon>
        <taxon>Rosa</taxon>
    </lineage>
</organism>
<keyword evidence="9" id="KW-1185">Reference proteome</keyword>
<evidence type="ECO:0000256" key="5">
    <source>
        <dbReference type="ARBA" id="ARBA00023136"/>
    </source>
</evidence>
<dbReference type="EC" id="2.7.11.1" evidence="8"/>
<dbReference type="InterPro" id="IPR046956">
    <property type="entry name" value="RLP23-like"/>
</dbReference>
<evidence type="ECO:0000256" key="7">
    <source>
        <dbReference type="ARBA" id="ARBA00023180"/>
    </source>
</evidence>
<dbReference type="SUPFAM" id="SSF52058">
    <property type="entry name" value="L domain-like"/>
    <property type="match status" value="1"/>
</dbReference>